<reference evidence="2" key="1">
    <citation type="journal article" date="2020" name="bioRxiv">
        <title>Whole genome comparisons of ergot fungi reveals the divergence and evolution of species within the genus Claviceps are the result of varying mechanisms driving genome evolution and host range expansion.</title>
        <authorList>
            <person name="Wyka S.A."/>
            <person name="Mondo S.J."/>
            <person name="Liu M."/>
            <person name="Dettman J."/>
            <person name="Nalam V."/>
            <person name="Broders K.D."/>
        </authorList>
    </citation>
    <scope>NUCLEOTIDE SEQUENCE</scope>
    <source>
        <strain evidence="2">CCC 602</strain>
    </source>
</reference>
<dbReference type="OrthoDB" id="3249161at2759"/>
<feature type="compositionally biased region" description="Polar residues" evidence="1">
    <location>
        <begin position="443"/>
        <end position="452"/>
    </location>
</feature>
<feature type="compositionally biased region" description="Basic and acidic residues" evidence="1">
    <location>
        <begin position="269"/>
        <end position="281"/>
    </location>
</feature>
<evidence type="ECO:0000313" key="3">
    <source>
        <dbReference type="Proteomes" id="UP000748025"/>
    </source>
</evidence>
<gene>
    <name evidence="2" type="ORF">E4U43_004498</name>
</gene>
<protein>
    <submittedName>
        <fullName evidence="2">Uncharacterized protein</fullName>
    </submittedName>
</protein>
<feature type="non-terminal residue" evidence="2">
    <location>
        <position position="484"/>
    </location>
</feature>
<organism evidence="2 3">
    <name type="scientific">Claviceps pusilla</name>
    <dbReference type="NCBI Taxonomy" id="123648"/>
    <lineage>
        <taxon>Eukaryota</taxon>
        <taxon>Fungi</taxon>
        <taxon>Dikarya</taxon>
        <taxon>Ascomycota</taxon>
        <taxon>Pezizomycotina</taxon>
        <taxon>Sordariomycetes</taxon>
        <taxon>Hypocreomycetidae</taxon>
        <taxon>Hypocreales</taxon>
        <taxon>Clavicipitaceae</taxon>
        <taxon>Claviceps</taxon>
    </lineage>
</organism>
<feature type="region of interest" description="Disordered" evidence="1">
    <location>
        <begin position="419"/>
        <end position="470"/>
    </location>
</feature>
<evidence type="ECO:0000313" key="2">
    <source>
        <dbReference type="EMBL" id="KAG5989437.1"/>
    </source>
</evidence>
<comment type="caution">
    <text evidence="2">The sequence shown here is derived from an EMBL/GenBank/DDBJ whole genome shotgun (WGS) entry which is preliminary data.</text>
</comment>
<name>A0A9P7SUP0_9HYPO</name>
<accession>A0A9P7SUP0</accession>
<dbReference type="Proteomes" id="UP000748025">
    <property type="component" value="Unassembled WGS sequence"/>
</dbReference>
<feature type="region of interest" description="Disordered" evidence="1">
    <location>
        <begin position="268"/>
        <end position="309"/>
    </location>
</feature>
<feature type="region of interest" description="Disordered" evidence="1">
    <location>
        <begin position="64"/>
        <end position="86"/>
    </location>
</feature>
<evidence type="ECO:0000256" key="1">
    <source>
        <dbReference type="SAM" id="MobiDB-lite"/>
    </source>
</evidence>
<keyword evidence="3" id="KW-1185">Reference proteome</keyword>
<sequence>MADFLASFNFGAQNDVSHDNGACASVLELEQRLRHTIAEKTTEVRAERVNVLFDIAGTAEFFINPTPSQTQKNNDADALDPSLRGPESMDLDAENEVPPHVYTALAVLTSQPSSNPSIQQAVATQIVDAASAADSSSWILHHSELTPSGWTFTFLCADSTIVWKMQNQSKAKAIIGDFSKRDPDPVLFSRPAFNCRGRLIVSFPRKERKITVRYDHMPMHKTVADHMEFTKPPPMIGPQKPSKATLIEAARKAQKEAASAKKKAYRLAKRQEAMQAKEEAIRNGTAPPKPKRVRKKKEKEATQLSLADQASRALEDADVIQLQQAISCEEGTNGDPTSQMAASTGGPASKALALNVSPEEAARRMEVALRMLAEAGIDRTTLSADQLTIFANQAPDLQKDSLNMLITYGAERLQIIHPSNREQSRSAPPPASEAPAVDDKDGNNGSATTTKQLVLGGETPTRKGKRPLGKSRLACFQCKSRKVK</sequence>
<dbReference type="AlphaFoldDB" id="A0A9P7SUP0"/>
<proteinExistence type="predicted"/>
<dbReference type="EMBL" id="SRPW01002930">
    <property type="protein sequence ID" value="KAG5989437.1"/>
    <property type="molecule type" value="Genomic_DNA"/>
</dbReference>